<organism evidence="1 2">
    <name type="scientific">Burkholderia ubonensis</name>
    <dbReference type="NCBI Taxonomy" id="101571"/>
    <lineage>
        <taxon>Bacteria</taxon>
        <taxon>Pseudomonadati</taxon>
        <taxon>Pseudomonadota</taxon>
        <taxon>Betaproteobacteria</taxon>
        <taxon>Burkholderiales</taxon>
        <taxon>Burkholderiaceae</taxon>
        <taxon>Burkholderia</taxon>
        <taxon>Burkholderia cepacia complex</taxon>
    </lineage>
</organism>
<proteinExistence type="predicted"/>
<name>A0AB73G4K9_9BURK</name>
<dbReference type="EMBL" id="LOZE01000044">
    <property type="protein sequence ID" value="KVM34412.1"/>
    <property type="molecule type" value="Genomic_DNA"/>
</dbReference>
<protein>
    <recommendedName>
        <fullName evidence="3">DUF3562 domain-containing protein</fullName>
    </recommendedName>
</protein>
<dbReference type="Proteomes" id="UP000061665">
    <property type="component" value="Unassembled WGS sequence"/>
</dbReference>
<sequence>MAQPDIANVIQAIASETNTPPEIVAKVYAQTWAEFSEGARVFAYLEILVIRRVRQKLRSASDNRQ</sequence>
<dbReference type="RefSeq" id="WP_059538100.1">
    <property type="nucleotide sequence ID" value="NZ_LOVB01000058.1"/>
</dbReference>
<dbReference type="Pfam" id="PF12085">
    <property type="entry name" value="DUF3562"/>
    <property type="match status" value="1"/>
</dbReference>
<dbReference type="NCBIfam" id="NF046112">
    <property type="entry name" value="MSMEG_6209_Nter"/>
    <property type="match status" value="1"/>
</dbReference>
<reference evidence="1 2" key="1">
    <citation type="submission" date="2015-11" db="EMBL/GenBank/DDBJ databases">
        <title>Expanding the genomic diversity of Burkholderia species for the development of highly accurate diagnostics.</title>
        <authorList>
            <person name="Sahl J."/>
            <person name="Keim P."/>
            <person name="Wagner D."/>
        </authorList>
    </citation>
    <scope>NUCLEOTIDE SEQUENCE [LARGE SCALE GENOMIC DNA]</scope>
    <source>
        <strain evidence="1 2">MSMB2058</strain>
    </source>
</reference>
<dbReference type="InterPro" id="IPR021945">
    <property type="entry name" value="DUF3562"/>
</dbReference>
<evidence type="ECO:0008006" key="3">
    <source>
        <dbReference type="Google" id="ProtNLM"/>
    </source>
</evidence>
<evidence type="ECO:0000313" key="1">
    <source>
        <dbReference type="EMBL" id="KVM34412.1"/>
    </source>
</evidence>
<accession>A0AB73G4K9</accession>
<evidence type="ECO:0000313" key="2">
    <source>
        <dbReference type="Proteomes" id="UP000061665"/>
    </source>
</evidence>
<gene>
    <name evidence="1" type="ORF">WJ53_33620</name>
</gene>
<comment type="caution">
    <text evidence="1">The sequence shown here is derived from an EMBL/GenBank/DDBJ whole genome shotgun (WGS) entry which is preliminary data.</text>
</comment>
<dbReference type="AlphaFoldDB" id="A0AB73G4K9"/>